<protein>
    <submittedName>
        <fullName evidence="5">Beta-ketoacyl-[acyl-carrier-protein] synthase family protein</fullName>
    </submittedName>
</protein>
<organism evidence="5 6">
    <name type="scientific">Actinocrinis puniceicyclus</name>
    <dbReference type="NCBI Taxonomy" id="977794"/>
    <lineage>
        <taxon>Bacteria</taxon>
        <taxon>Bacillati</taxon>
        <taxon>Actinomycetota</taxon>
        <taxon>Actinomycetes</taxon>
        <taxon>Catenulisporales</taxon>
        <taxon>Actinospicaceae</taxon>
        <taxon>Actinocrinis</taxon>
    </lineage>
</organism>
<dbReference type="PANTHER" id="PTHR11712">
    <property type="entry name" value="POLYKETIDE SYNTHASE-RELATED"/>
    <property type="match status" value="1"/>
</dbReference>
<dbReference type="AlphaFoldDB" id="A0A8J7WR23"/>
<feature type="domain" description="Ketosynthase family 3 (KS3)" evidence="4">
    <location>
        <begin position="9"/>
        <end position="377"/>
    </location>
</feature>
<dbReference type="SMART" id="SM00825">
    <property type="entry name" value="PKS_KS"/>
    <property type="match status" value="1"/>
</dbReference>
<dbReference type="Pfam" id="PF00109">
    <property type="entry name" value="ketoacyl-synt"/>
    <property type="match status" value="1"/>
</dbReference>
<dbReference type="InterPro" id="IPR000794">
    <property type="entry name" value="Beta-ketoacyl_synthase"/>
</dbReference>
<dbReference type="Gene3D" id="3.40.47.10">
    <property type="match status" value="3"/>
</dbReference>
<dbReference type="RefSeq" id="WP_211468789.1">
    <property type="nucleotide sequence ID" value="NZ_JAGSXH010000050.1"/>
</dbReference>
<dbReference type="GO" id="GO:0005829">
    <property type="term" value="C:cytosol"/>
    <property type="evidence" value="ECO:0007669"/>
    <property type="project" value="TreeGrafter"/>
</dbReference>
<dbReference type="PROSITE" id="PS52004">
    <property type="entry name" value="KS3_2"/>
    <property type="match status" value="1"/>
</dbReference>
<reference evidence="5" key="1">
    <citation type="submission" date="2021-04" db="EMBL/GenBank/DDBJ databases">
        <title>Genome based classification of Actinospica acidithermotolerans sp. nov., an actinobacterium isolated from an Indonesian hot spring.</title>
        <authorList>
            <person name="Kusuma A.B."/>
            <person name="Putra K.E."/>
            <person name="Nafisah S."/>
            <person name="Loh J."/>
            <person name="Nouioui I."/>
            <person name="Goodfellow M."/>
        </authorList>
    </citation>
    <scope>NUCLEOTIDE SEQUENCE</scope>
    <source>
        <strain evidence="5">DSM 45618</strain>
    </source>
</reference>
<comment type="caution">
    <text evidence="5">The sequence shown here is derived from an EMBL/GenBank/DDBJ whole genome shotgun (WGS) entry which is preliminary data.</text>
</comment>
<dbReference type="InterPro" id="IPR016039">
    <property type="entry name" value="Thiolase-like"/>
</dbReference>
<dbReference type="PROSITE" id="PS51257">
    <property type="entry name" value="PROKAR_LIPOPROTEIN"/>
    <property type="match status" value="1"/>
</dbReference>
<dbReference type="GO" id="GO:0004315">
    <property type="term" value="F:3-oxoacyl-[acyl-carrier-protein] synthase activity"/>
    <property type="evidence" value="ECO:0007669"/>
    <property type="project" value="TreeGrafter"/>
</dbReference>
<evidence type="ECO:0000256" key="3">
    <source>
        <dbReference type="RuleBase" id="RU003694"/>
    </source>
</evidence>
<dbReference type="InterPro" id="IPR020841">
    <property type="entry name" value="PKS_Beta-ketoAc_synthase_dom"/>
</dbReference>
<dbReference type="Proteomes" id="UP000677913">
    <property type="component" value="Unassembled WGS sequence"/>
</dbReference>
<name>A0A8J7WR23_9ACTN</name>
<evidence type="ECO:0000256" key="2">
    <source>
        <dbReference type="ARBA" id="ARBA00022679"/>
    </source>
</evidence>
<dbReference type="GO" id="GO:0006633">
    <property type="term" value="P:fatty acid biosynthetic process"/>
    <property type="evidence" value="ECO:0007669"/>
    <property type="project" value="TreeGrafter"/>
</dbReference>
<gene>
    <name evidence="5" type="ORF">KGA66_15320</name>
</gene>
<dbReference type="SUPFAM" id="SSF53901">
    <property type="entry name" value="Thiolase-like"/>
    <property type="match status" value="2"/>
</dbReference>
<evidence type="ECO:0000313" key="5">
    <source>
        <dbReference type="EMBL" id="MBS2964427.1"/>
    </source>
</evidence>
<comment type="similarity">
    <text evidence="1 3">Belongs to the thiolase-like superfamily. Beta-ketoacyl-ACP synthases family.</text>
</comment>
<dbReference type="PANTHER" id="PTHR11712:SF336">
    <property type="entry name" value="3-OXOACYL-[ACYL-CARRIER-PROTEIN] SYNTHASE, MITOCHONDRIAL"/>
    <property type="match status" value="1"/>
</dbReference>
<dbReference type="EMBL" id="JAGSXH010000050">
    <property type="protein sequence ID" value="MBS2964427.1"/>
    <property type="molecule type" value="Genomic_DNA"/>
</dbReference>
<accession>A0A8J7WR23</accession>
<sequence>MADTDTRPQRGVGITGIGVVSGCGRGPEALFDAVLAGRPAFGPVTRFDVSRTGTGHAAQLPEVHGLASELVEVIGGALRRARLDRDAEPSGVVAQTPVLLAVHSDLRIADVTGQVAEGIAERFGSQPPCRVYTGACVASSTAVADGAAHIRAGRHERVVVAAGYLVEPDTFAVFDAGRALSRDGAARPFSKGRGGLLLGDAVAAVVLEAVGAARRRGVEPLARLSGWGGAGDAYHVCRPRPDGEGLARAIGMALRRAGAAPEEIAYVNANATGSPLADPAEAAALRRVFGDGVERLPVSSTKSVHGHALEASALLELIVTVLALNTGRLPVNAGFLEQDPECRLDLVLGEARAARPGYALSVNSAFGGANTALLVGAA</sequence>
<keyword evidence="2 3" id="KW-0808">Transferase</keyword>
<evidence type="ECO:0000313" key="6">
    <source>
        <dbReference type="Proteomes" id="UP000677913"/>
    </source>
</evidence>
<evidence type="ECO:0000259" key="4">
    <source>
        <dbReference type="PROSITE" id="PS52004"/>
    </source>
</evidence>
<dbReference type="Pfam" id="PF02801">
    <property type="entry name" value="Ketoacyl-synt_C"/>
    <property type="match status" value="1"/>
</dbReference>
<dbReference type="InterPro" id="IPR014030">
    <property type="entry name" value="Ketoacyl_synth_N"/>
</dbReference>
<proteinExistence type="inferred from homology"/>
<keyword evidence="6" id="KW-1185">Reference proteome</keyword>
<evidence type="ECO:0000256" key="1">
    <source>
        <dbReference type="ARBA" id="ARBA00008467"/>
    </source>
</evidence>
<dbReference type="InterPro" id="IPR014031">
    <property type="entry name" value="Ketoacyl_synth_C"/>
</dbReference>